<proteinExistence type="predicted"/>
<gene>
    <name evidence="1" type="ORF">I4F81_009773</name>
</gene>
<reference evidence="1" key="1">
    <citation type="submission" date="2019-11" db="EMBL/GenBank/DDBJ databases">
        <title>Nori genome reveals adaptations in red seaweeds to the harsh intertidal environment.</title>
        <authorList>
            <person name="Wang D."/>
            <person name="Mao Y."/>
        </authorList>
    </citation>
    <scope>NUCLEOTIDE SEQUENCE</scope>
    <source>
        <tissue evidence="1">Gametophyte</tissue>
    </source>
</reference>
<evidence type="ECO:0000313" key="1">
    <source>
        <dbReference type="EMBL" id="KAK1867266.1"/>
    </source>
</evidence>
<name>A0ACC3CBC3_PYRYE</name>
<comment type="caution">
    <text evidence="1">The sequence shown here is derived from an EMBL/GenBank/DDBJ whole genome shotgun (WGS) entry which is preliminary data.</text>
</comment>
<dbReference type="EMBL" id="CM020620">
    <property type="protein sequence ID" value="KAK1867266.1"/>
    <property type="molecule type" value="Genomic_DNA"/>
</dbReference>
<keyword evidence="2" id="KW-1185">Reference proteome</keyword>
<evidence type="ECO:0000313" key="2">
    <source>
        <dbReference type="Proteomes" id="UP000798662"/>
    </source>
</evidence>
<dbReference type="Proteomes" id="UP000798662">
    <property type="component" value="Chromosome 3"/>
</dbReference>
<sequence>MASARTGGGVLLRAGGALRAAAARAPATPAGAVTATAAAAAATTRAGLTTAPPSASFALPDLPYDYDALTPAIDTEIMRLHHTKHHQTANQDPVGVGAPLLGIDIWEHAFYLQYKNDKMAYLSAIWDVVNWTEVGARFDAATAGGK</sequence>
<organism evidence="1 2">
    <name type="scientific">Pyropia yezoensis</name>
    <name type="common">Susabi-nori</name>
    <name type="synonym">Porphyra yezoensis</name>
    <dbReference type="NCBI Taxonomy" id="2788"/>
    <lineage>
        <taxon>Eukaryota</taxon>
        <taxon>Rhodophyta</taxon>
        <taxon>Bangiophyceae</taxon>
        <taxon>Bangiales</taxon>
        <taxon>Bangiaceae</taxon>
        <taxon>Pyropia</taxon>
    </lineage>
</organism>
<protein>
    <submittedName>
        <fullName evidence="1">Uncharacterized protein</fullName>
    </submittedName>
</protein>
<accession>A0ACC3CBC3</accession>